<dbReference type="EMBL" id="LR783455">
    <property type="protein sequence ID" value="CAB3226590.1"/>
    <property type="molecule type" value="mRNA"/>
</dbReference>
<evidence type="ECO:0000256" key="3">
    <source>
        <dbReference type="SAM" id="MobiDB-lite"/>
    </source>
</evidence>
<organism evidence="4">
    <name type="scientific">Phallusia mammillata</name>
    <dbReference type="NCBI Taxonomy" id="59560"/>
    <lineage>
        <taxon>Eukaryota</taxon>
        <taxon>Metazoa</taxon>
        <taxon>Chordata</taxon>
        <taxon>Tunicata</taxon>
        <taxon>Ascidiacea</taxon>
        <taxon>Phlebobranchia</taxon>
        <taxon>Ascidiidae</taxon>
        <taxon>Phallusia</taxon>
    </lineage>
</organism>
<feature type="coiled-coil region" evidence="2">
    <location>
        <begin position="104"/>
        <end position="131"/>
    </location>
</feature>
<dbReference type="InterPro" id="IPR028227">
    <property type="entry name" value="UPF0449"/>
</dbReference>
<dbReference type="Pfam" id="PF15136">
    <property type="entry name" value="UPF0449"/>
    <property type="match status" value="1"/>
</dbReference>
<name>A0A6F9D7D7_9ASCI</name>
<dbReference type="AlphaFoldDB" id="A0A6F9D7D7"/>
<proteinExistence type="evidence at transcript level"/>
<sequence>MFSKKKKTSKPSIIPVRPSPPADEEIIRDISIAPDDDVVFTTVLKDEDEFHDAEASELWDSDLEFEDALEETEENIQRRFEKICRFVEINKTLLKEQENMKDSCLRLKESCDEINRNTTELENKLKEGKESAELSVET</sequence>
<reference evidence="4" key="1">
    <citation type="submission" date="2020-04" db="EMBL/GenBank/DDBJ databases">
        <authorList>
            <person name="Neveu A P."/>
        </authorList>
    </citation>
    <scope>NUCLEOTIDE SEQUENCE</scope>
    <source>
        <tissue evidence="4">Whole embryo</tissue>
    </source>
</reference>
<keyword evidence="2" id="KW-0175">Coiled coil</keyword>
<dbReference type="PANTHER" id="PTHR34766">
    <property type="entry name" value="UPF0449 PROTEIN C19ORF25"/>
    <property type="match status" value="1"/>
</dbReference>
<accession>A0A6F9D7D7</accession>
<gene>
    <name evidence="4" type="primary">C19orf25</name>
</gene>
<evidence type="ECO:0000256" key="1">
    <source>
        <dbReference type="ARBA" id="ARBA00006137"/>
    </source>
</evidence>
<protein>
    <submittedName>
        <fullName evidence="4">UPF0449 protein C19orf25 homolog</fullName>
    </submittedName>
</protein>
<feature type="region of interest" description="Disordered" evidence="3">
    <location>
        <begin position="1"/>
        <end position="22"/>
    </location>
</feature>
<dbReference type="PANTHER" id="PTHR34766:SF1">
    <property type="entry name" value="UPF0449 PROTEIN C19ORF25"/>
    <property type="match status" value="1"/>
</dbReference>
<evidence type="ECO:0000313" key="4">
    <source>
        <dbReference type="EMBL" id="CAB3226590.1"/>
    </source>
</evidence>
<evidence type="ECO:0000256" key="2">
    <source>
        <dbReference type="SAM" id="Coils"/>
    </source>
</evidence>
<comment type="similarity">
    <text evidence="1">Belongs to the UPF0449 family.</text>
</comment>